<evidence type="ECO:0000256" key="1">
    <source>
        <dbReference type="ARBA" id="ARBA00023075"/>
    </source>
</evidence>
<evidence type="ECO:0000259" key="2">
    <source>
        <dbReference type="Pfam" id="PF00111"/>
    </source>
</evidence>
<organism evidence="3 4">
    <name type="scientific">Pseudoalteromonas agarivorans</name>
    <dbReference type="NCBI Taxonomy" id="176102"/>
    <lineage>
        <taxon>Bacteria</taxon>
        <taxon>Pseudomonadati</taxon>
        <taxon>Pseudomonadota</taxon>
        <taxon>Gammaproteobacteria</taxon>
        <taxon>Alteromonadales</taxon>
        <taxon>Pseudoalteromonadaceae</taxon>
        <taxon>Pseudoalteromonas</taxon>
    </lineage>
</organism>
<evidence type="ECO:0000313" key="4">
    <source>
        <dbReference type="Proteomes" id="UP000279995"/>
    </source>
</evidence>
<accession>A0AAD0XF93</accession>
<geneLocation type="plasmid" evidence="3 4">
    <name>unnamed</name>
</geneLocation>
<protein>
    <submittedName>
        <fullName evidence="3">Ferredoxin</fullName>
    </submittedName>
</protein>
<proteinExistence type="predicted"/>
<dbReference type="Gene3D" id="3.10.20.30">
    <property type="match status" value="1"/>
</dbReference>
<dbReference type="Proteomes" id="UP000279995">
    <property type="component" value="Plasmid unnamed"/>
</dbReference>
<dbReference type="InterPro" id="IPR001041">
    <property type="entry name" value="2Fe-2S_ferredoxin-type"/>
</dbReference>
<feature type="domain" description="2Fe-2S ferredoxin-type" evidence="2">
    <location>
        <begin position="8"/>
        <end position="66"/>
    </location>
</feature>
<keyword evidence="1" id="KW-0830">Ubiquinone</keyword>
<dbReference type="CDD" id="cd00207">
    <property type="entry name" value="fer2"/>
    <property type="match status" value="1"/>
</dbReference>
<dbReference type="RefSeq" id="WP_121638742.1">
    <property type="nucleotide sequence ID" value="NZ_CP033067.1"/>
</dbReference>
<dbReference type="GO" id="GO:0051537">
    <property type="term" value="F:2 iron, 2 sulfur cluster binding"/>
    <property type="evidence" value="ECO:0007669"/>
    <property type="project" value="InterPro"/>
</dbReference>
<reference evidence="3 4" key="1">
    <citation type="submission" date="2018-10" db="EMBL/GenBank/DDBJ databases">
        <title>Complete Genome Sequence and Transcriptomic Profiles of a Marine Bacterium, Pseudoalteromonas agarivorans Hao 2018.</title>
        <authorList>
            <person name="Hao L."/>
        </authorList>
    </citation>
    <scope>NUCLEOTIDE SEQUENCE [LARGE SCALE GENOMIC DNA]</scope>
    <source>
        <strain evidence="3 4">Hao 2018</strain>
        <plasmid evidence="3 4">unnamed</plasmid>
    </source>
</reference>
<dbReference type="EMBL" id="CP033067">
    <property type="protein sequence ID" value="AYM89068.1"/>
    <property type="molecule type" value="Genomic_DNA"/>
</dbReference>
<evidence type="ECO:0000313" key="3">
    <source>
        <dbReference type="EMBL" id="AYM89068.1"/>
    </source>
</evidence>
<keyword evidence="3" id="KW-0614">Plasmid</keyword>
<dbReference type="Pfam" id="PF00111">
    <property type="entry name" value="Fer2"/>
    <property type="match status" value="1"/>
</dbReference>
<dbReference type="NCBIfam" id="NF007985">
    <property type="entry name" value="PRK10713.1"/>
    <property type="match status" value="1"/>
</dbReference>
<sequence length="76" mass="8372">MEITLPASNDTLLVQMENKHIPVETHCRSGFCGICKKRLLSGEVIYHEKPLAFLGEGEVLVCCASAKTEVVILNQD</sequence>
<dbReference type="InterPro" id="IPR036010">
    <property type="entry name" value="2Fe-2S_ferredoxin-like_sf"/>
</dbReference>
<dbReference type="AlphaFoldDB" id="A0AAD0XF93"/>
<gene>
    <name evidence="3" type="ORF">D9T18_20475</name>
</gene>
<dbReference type="InterPro" id="IPR006058">
    <property type="entry name" value="2Fe2S_fd_BS"/>
</dbReference>
<dbReference type="SUPFAM" id="SSF54292">
    <property type="entry name" value="2Fe-2S ferredoxin-like"/>
    <property type="match status" value="1"/>
</dbReference>
<name>A0AAD0XF93_9GAMM</name>
<dbReference type="InterPro" id="IPR012675">
    <property type="entry name" value="Beta-grasp_dom_sf"/>
</dbReference>
<dbReference type="PROSITE" id="PS00197">
    <property type="entry name" value="2FE2S_FER_1"/>
    <property type="match status" value="1"/>
</dbReference>